<dbReference type="PANTHER" id="PTHR43143">
    <property type="entry name" value="METALLOPHOSPHOESTERASE, CALCINEURIN SUPERFAMILY"/>
    <property type="match status" value="1"/>
</dbReference>
<name>A0ABW1Z9B1_9BACT</name>
<dbReference type="InterPro" id="IPR004843">
    <property type="entry name" value="Calcineurin-like_PHP"/>
</dbReference>
<accession>A0ABW1Z9B1</accession>
<reference evidence="3" key="1">
    <citation type="journal article" date="2019" name="Int. J. Syst. Evol. Microbiol.">
        <title>The Global Catalogue of Microorganisms (GCM) 10K type strain sequencing project: providing services to taxonomists for standard genome sequencing and annotation.</title>
        <authorList>
            <consortium name="The Broad Institute Genomics Platform"/>
            <consortium name="The Broad Institute Genome Sequencing Center for Infectious Disease"/>
            <person name="Wu L."/>
            <person name="Ma J."/>
        </authorList>
    </citation>
    <scope>NUCLEOTIDE SEQUENCE [LARGE SCALE GENOMIC DNA]</scope>
    <source>
        <strain evidence="3">CGMCC 1.16026</strain>
    </source>
</reference>
<dbReference type="EMBL" id="JBHSWI010000001">
    <property type="protein sequence ID" value="MFC6645281.1"/>
    <property type="molecule type" value="Genomic_DNA"/>
</dbReference>
<organism evidence="2 3">
    <name type="scientific">Granulicella cerasi</name>
    <dbReference type="NCBI Taxonomy" id="741063"/>
    <lineage>
        <taxon>Bacteria</taxon>
        <taxon>Pseudomonadati</taxon>
        <taxon>Acidobacteriota</taxon>
        <taxon>Terriglobia</taxon>
        <taxon>Terriglobales</taxon>
        <taxon>Acidobacteriaceae</taxon>
        <taxon>Granulicella</taxon>
    </lineage>
</organism>
<feature type="domain" description="Calcineurin-like phosphoesterase" evidence="1">
    <location>
        <begin position="55"/>
        <end position="277"/>
    </location>
</feature>
<gene>
    <name evidence="2" type="ORF">ACFQBQ_06695</name>
</gene>
<dbReference type="Gene3D" id="3.60.21.10">
    <property type="match status" value="1"/>
</dbReference>
<dbReference type="PANTHER" id="PTHR43143:SF1">
    <property type="entry name" value="SERINE_THREONINE-PROTEIN PHOSPHATASE CPPED1"/>
    <property type="match status" value="1"/>
</dbReference>
<dbReference type="InterPro" id="IPR051918">
    <property type="entry name" value="STPP_CPPED1"/>
</dbReference>
<keyword evidence="3" id="KW-1185">Reference proteome</keyword>
<comment type="caution">
    <text evidence="2">The sequence shown here is derived from an EMBL/GenBank/DDBJ whole genome shotgun (WGS) entry which is preliminary data.</text>
</comment>
<dbReference type="EC" id="3.1.-.-" evidence="2"/>
<keyword evidence="2" id="KW-0378">Hydrolase</keyword>
<dbReference type="InterPro" id="IPR029052">
    <property type="entry name" value="Metallo-depent_PP-like"/>
</dbReference>
<proteinExistence type="predicted"/>
<dbReference type="SUPFAM" id="SSF56300">
    <property type="entry name" value="Metallo-dependent phosphatases"/>
    <property type="match status" value="1"/>
</dbReference>
<dbReference type="Pfam" id="PF00149">
    <property type="entry name" value="Metallophos"/>
    <property type="match status" value="1"/>
</dbReference>
<evidence type="ECO:0000313" key="2">
    <source>
        <dbReference type="EMBL" id="MFC6645281.1"/>
    </source>
</evidence>
<evidence type="ECO:0000259" key="1">
    <source>
        <dbReference type="Pfam" id="PF00149"/>
    </source>
</evidence>
<protein>
    <submittedName>
        <fullName evidence="2">Metallophosphoesterase family protein</fullName>
        <ecNumber evidence="2">3.1.-.-</ecNumber>
    </submittedName>
</protein>
<dbReference type="GO" id="GO:0016787">
    <property type="term" value="F:hydrolase activity"/>
    <property type="evidence" value="ECO:0007669"/>
    <property type="project" value="UniProtKB-KW"/>
</dbReference>
<evidence type="ECO:0000313" key="3">
    <source>
        <dbReference type="Proteomes" id="UP001596391"/>
    </source>
</evidence>
<sequence>MQITRRTFAQMGAASLGAALSPMRSVAEPQKNVEPQQPDALHDARPALEDSHRFHFAVVSDTHIIDTFYKPGSENGVEDNTTILQANDHLITARTALNKLRFADGSRIEQVFVPGDVFHNYPSTDYDFYFKNETRLDIANKLLSGFDAPVHVGWGNHDYDIGHISREMSHRLFEAKFKTKPYWSMEHKGFRFIMLNNFLGVTCDPTSPSYHRDYGSLGEEQLQWLEAQLAERRPSVIFIHYPLWSVAPVEMKDFGLHPLLRRYRGDIQIVIAGHWHKWIDFAHTYGPQHTVVGSTRYDEHSYMVFEADAREGEIRWLDQSRVRWSTHYADPLPLG</sequence>
<dbReference type="Proteomes" id="UP001596391">
    <property type="component" value="Unassembled WGS sequence"/>
</dbReference>
<dbReference type="RefSeq" id="WP_390234476.1">
    <property type="nucleotide sequence ID" value="NZ_JBHSWI010000001.1"/>
</dbReference>